<keyword evidence="1" id="KW-0732">Signal</keyword>
<feature type="chain" id="PRO_5003120733" evidence="1">
    <location>
        <begin position="21"/>
        <end position="71"/>
    </location>
</feature>
<proteinExistence type="predicted"/>
<feature type="signal peptide" evidence="1">
    <location>
        <begin position="1"/>
        <end position="20"/>
    </location>
</feature>
<dbReference type="OrthoDB" id="10283826at2759"/>
<dbReference type="InParanoid" id="D8QAZ1"/>
<dbReference type="AlphaFoldDB" id="D8QAZ1"/>
<sequence>MRFTLTSIFTTLALALGASAAGCDCFDYTKGSCKQWSSNLMNDDLVAHCKDSGIKTYGVCCDSCPGKYGCP</sequence>
<dbReference type="EMBL" id="GL377309">
    <property type="protein sequence ID" value="EFI94659.1"/>
    <property type="molecule type" value="Genomic_DNA"/>
</dbReference>
<keyword evidence="3" id="KW-1185">Reference proteome</keyword>
<feature type="non-terminal residue" evidence="2">
    <location>
        <position position="71"/>
    </location>
</feature>
<dbReference type="RefSeq" id="XP_003029562.1">
    <property type="nucleotide sequence ID" value="XM_003029516.1"/>
</dbReference>
<dbReference type="Proteomes" id="UP000007431">
    <property type="component" value="Unassembled WGS sequence"/>
</dbReference>
<evidence type="ECO:0000313" key="3">
    <source>
        <dbReference type="Proteomes" id="UP000007431"/>
    </source>
</evidence>
<evidence type="ECO:0000313" key="2">
    <source>
        <dbReference type="EMBL" id="EFI94659.1"/>
    </source>
</evidence>
<accession>D8QAZ1</accession>
<evidence type="ECO:0000256" key="1">
    <source>
        <dbReference type="SAM" id="SignalP"/>
    </source>
</evidence>
<dbReference type="KEGG" id="scm:SCHCO_02703433"/>
<dbReference type="HOGENOM" id="CLU_2741475_0_0_1"/>
<protein>
    <submittedName>
        <fullName evidence="2">Uncharacterized protein</fullName>
    </submittedName>
</protein>
<dbReference type="PROSITE" id="PS51257">
    <property type="entry name" value="PROKAR_LIPOPROTEIN"/>
    <property type="match status" value="1"/>
</dbReference>
<gene>
    <name evidence="2" type="ORF">SCHCODRAFT_111060</name>
</gene>
<dbReference type="VEuPathDB" id="FungiDB:SCHCODRAFT_02703433"/>
<organism evidence="3">
    <name type="scientific">Schizophyllum commune (strain H4-8 / FGSC 9210)</name>
    <name type="common">Split gill fungus</name>
    <dbReference type="NCBI Taxonomy" id="578458"/>
    <lineage>
        <taxon>Eukaryota</taxon>
        <taxon>Fungi</taxon>
        <taxon>Dikarya</taxon>
        <taxon>Basidiomycota</taxon>
        <taxon>Agaricomycotina</taxon>
        <taxon>Agaricomycetes</taxon>
        <taxon>Agaricomycetidae</taxon>
        <taxon>Agaricales</taxon>
        <taxon>Schizophyllaceae</taxon>
        <taxon>Schizophyllum</taxon>
    </lineage>
</organism>
<reference evidence="2 3" key="1">
    <citation type="journal article" date="2010" name="Nat. Biotechnol.">
        <title>Genome sequence of the model mushroom Schizophyllum commune.</title>
        <authorList>
            <person name="Ohm R.A."/>
            <person name="de Jong J.F."/>
            <person name="Lugones L.G."/>
            <person name="Aerts A."/>
            <person name="Kothe E."/>
            <person name="Stajich J.E."/>
            <person name="de Vries R.P."/>
            <person name="Record E."/>
            <person name="Levasseur A."/>
            <person name="Baker S.E."/>
            <person name="Bartholomew K.A."/>
            <person name="Coutinho P.M."/>
            <person name="Erdmann S."/>
            <person name="Fowler T.J."/>
            <person name="Gathman A.C."/>
            <person name="Lombard V."/>
            <person name="Henrissat B."/>
            <person name="Knabe N."/>
            <person name="Kuees U."/>
            <person name="Lilly W.W."/>
            <person name="Lindquist E."/>
            <person name="Lucas S."/>
            <person name="Magnuson J.K."/>
            <person name="Piumi F."/>
            <person name="Raudaskoski M."/>
            <person name="Salamov A."/>
            <person name="Schmutz J."/>
            <person name="Schwarze F.W.M.R."/>
            <person name="vanKuyk P.A."/>
            <person name="Horton J.S."/>
            <person name="Grigoriev I.V."/>
            <person name="Woesten H.A.B."/>
        </authorList>
    </citation>
    <scope>NUCLEOTIDE SEQUENCE [LARGE SCALE GENOMIC DNA]</scope>
    <source>
        <strain evidence="3">H4-8 / FGSC 9210</strain>
    </source>
</reference>
<name>D8QAZ1_SCHCM</name>
<dbReference type="GeneID" id="9593922"/>